<dbReference type="InterPro" id="IPR001757">
    <property type="entry name" value="P_typ_ATPase"/>
</dbReference>
<feature type="compositionally biased region" description="Basic and acidic residues" evidence="18">
    <location>
        <begin position="108"/>
        <end position="117"/>
    </location>
</feature>
<evidence type="ECO:0000256" key="11">
    <source>
        <dbReference type="ARBA" id="ARBA00022967"/>
    </source>
</evidence>
<dbReference type="Proteomes" id="UP000279236">
    <property type="component" value="Unassembled WGS sequence"/>
</dbReference>
<evidence type="ECO:0000256" key="10">
    <source>
        <dbReference type="ARBA" id="ARBA00022842"/>
    </source>
</evidence>
<dbReference type="PRINTS" id="PR00119">
    <property type="entry name" value="CATATPASE"/>
</dbReference>
<keyword evidence="5 17" id="KW-0812">Transmembrane</keyword>
<dbReference type="InterPro" id="IPR059000">
    <property type="entry name" value="ATPase_P-type_domA"/>
</dbReference>
<comment type="caution">
    <text evidence="20">The sequence shown here is derived from an EMBL/GenBank/DDBJ whole genome shotgun (WGS) entry which is preliminary data.</text>
</comment>
<dbReference type="InterPro" id="IPR004014">
    <property type="entry name" value="ATPase_P-typ_cation-transptr_N"/>
</dbReference>
<dbReference type="Gene3D" id="1.20.1110.10">
    <property type="entry name" value="Calcium-transporting ATPase, transmembrane domain"/>
    <property type="match status" value="1"/>
</dbReference>
<dbReference type="PRINTS" id="PR00120">
    <property type="entry name" value="HATPASE"/>
</dbReference>
<comment type="subcellular location">
    <subcellularLocation>
        <location evidence="17">Membrane</location>
        <topology evidence="17">Multi-pass membrane protein</topology>
    </subcellularLocation>
    <subcellularLocation>
        <location evidence="1">Vacuole membrane</location>
        <topology evidence="1">Multi-pass membrane protein</topology>
    </subcellularLocation>
</comment>
<keyword evidence="4 17" id="KW-0109">Calcium transport</keyword>
<reference evidence="20 21" key="1">
    <citation type="submission" date="2018-11" db="EMBL/GenBank/DDBJ databases">
        <title>Genome sequence of Apiotrichum porosum DSM 27194.</title>
        <authorList>
            <person name="Aliyu H."/>
            <person name="Gorte O."/>
            <person name="Ochsenreither K."/>
        </authorList>
    </citation>
    <scope>NUCLEOTIDE SEQUENCE [LARGE SCALE GENOMIC DNA]</scope>
    <source>
        <strain evidence="20 21">DSM 27194</strain>
    </source>
</reference>
<dbReference type="InterPro" id="IPR044492">
    <property type="entry name" value="P_typ_ATPase_HD_dom"/>
</dbReference>
<keyword evidence="3" id="KW-0926">Vacuole</keyword>
<name>A0A427XGZ6_9TREE</name>
<dbReference type="GO" id="GO:0005388">
    <property type="term" value="F:P-type calcium transporter activity"/>
    <property type="evidence" value="ECO:0007669"/>
    <property type="project" value="UniProtKB-EC"/>
</dbReference>
<feature type="transmembrane region" description="Helical" evidence="17">
    <location>
        <begin position="999"/>
        <end position="1017"/>
    </location>
</feature>
<evidence type="ECO:0000256" key="16">
    <source>
        <dbReference type="ARBA" id="ARBA00048694"/>
    </source>
</evidence>
<evidence type="ECO:0000256" key="7">
    <source>
        <dbReference type="ARBA" id="ARBA00022741"/>
    </source>
</evidence>
<feature type="transmembrane region" description="Helical" evidence="17">
    <location>
        <begin position="492"/>
        <end position="514"/>
    </location>
</feature>
<keyword evidence="9 17" id="KW-0067">ATP-binding</keyword>
<dbReference type="InterPro" id="IPR008250">
    <property type="entry name" value="ATPase_P-typ_transduc_dom_A_sf"/>
</dbReference>
<feature type="compositionally biased region" description="Polar residues" evidence="18">
    <location>
        <begin position="89"/>
        <end position="98"/>
    </location>
</feature>
<keyword evidence="14 17" id="KW-0472">Membrane</keyword>
<dbReference type="Gene3D" id="3.40.50.1000">
    <property type="entry name" value="HAD superfamily/HAD-like"/>
    <property type="match status" value="1"/>
</dbReference>
<gene>
    <name evidence="20" type="ORF">EHS24_002558</name>
</gene>
<dbReference type="FunFam" id="1.20.1110.10:FF:000039">
    <property type="entry name" value="Calcium-transporting ATPase"/>
    <property type="match status" value="1"/>
</dbReference>
<keyword evidence="13 17" id="KW-0406">Ion transport</keyword>
<dbReference type="FunFam" id="3.40.1110.10:FF:000031">
    <property type="entry name" value="Calcium-transporting ATPase"/>
    <property type="match status" value="1"/>
</dbReference>
<evidence type="ECO:0000313" key="20">
    <source>
        <dbReference type="EMBL" id="RSH78102.1"/>
    </source>
</evidence>
<dbReference type="Pfam" id="PF13246">
    <property type="entry name" value="Cation_ATPase"/>
    <property type="match status" value="1"/>
</dbReference>
<dbReference type="SUPFAM" id="SSF81660">
    <property type="entry name" value="Metal cation-transporting ATPase, ATP-binding domain N"/>
    <property type="match status" value="1"/>
</dbReference>
<evidence type="ECO:0000256" key="12">
    <source>
        <dbReference type="ARBA" id="ARBA00022989"/>
    </source>
</evidence>
<dbReference type="Gene3D" id="3.40.1110.10">
    <property type="entry name" value="Calcium-transporting ATPase, cytoplasmic domain N"/>
    <property type="match status" value="1"/>
</dbReference>
<protein>
    <recommendedName>
        <fullName evidence="17">Calcium-transporting ATPase</fullName>
        <ecNumber evidence="17">7.2.2.10</ecNumber>
    </recommendedName>
</protein>
<dbReference type="InterPro" id="IPR023214">
    <property type="entry name" value="HAD_sf"/>
</dbReference>
<dbReference type="GO" id="GO:0046872">
    <property type="term" value="F:metal ion binding"/>
    <property type="evidence" value="ECO:0007669"/>
    <property type="project" value="UniProtKB-KW"/>
</dbReference>
<dbReference type="InterPro" id="IPR006068">
    <property type="entry name" value="ATPase_P-typ_cation-transptr_C"/>
</dbReference>
<evidence type="ECO:0000256" key="8">
    <source>
        <dbReference type="ARBA" id="ARBA00022837"/>
    </source>
</evidence>
<dbReference type="FunFam" id="3.40.50.1000:FF:000018">
    <property type="entry name" value="Calcium-transporting ATPase"/>
    <property type="match status" value="1"/>
</dbReference>
<dbReference type="Pfam" id="PF00690">
    <property type="entry name" value="Cation_ATPase_N"/>
    <property type="match status" value="1"/>
</dbReference>
<keyword evidence="2 17" id="KW-0813">Transport</keyword>
<dbReference type="EMBL" id="RSCE01000013">
    <property type="protein sequence ID" value="RSH78102.1"/>
    <property type="molecule type" value="Genomic_DNA"/>
</dbReference>
<feature type="transmembrane region" description="Helical" evidence="17">
    <location>
        <begin position="272"/>
        <end position="289"/>
    </location>
</feature>
<dbReference type="SFLD" id="SFLDS00003">
    <property type="entry name" value="Haloacid_Dehalogenase"/>
    <property type="match status" value="1"/>
</dbReference>
<evidence type="ECO:0000256" key="17">
    <source>
        <dbReference type="RuleBase" id="RU361146"/>
    </source>
</evidence>
<feature type="transmembrane region" description="Helical" evidence="17">
    <location>
        <begin position="1148"/>
        <end position="1170"/>
    </location>
</feature>
<comment type="function">
    <text evidence="17">Catalyzes the hydrolysis of ATP coupled with the transport of calcium.</text>
</comment>
<evidence type="ECO:0000256" key="6">
    <source>
        <dbReference type="ARBA" id="ARBA00022723"/>
    </source>
</evidence>
<dbReference type="InterPro" id="IPR023298">
    <property type="entry name" value="ATPase_P-typ_TM_dom_sf"/>
</dbReference>
<feature type="transmembrane region" description="Helical" evidence="17">
    <location>
        <begin position="1029"/>
        <end position="1048"/>
    </location>
</feature>
<dbReference type="GeneID" id="39587101"/>
<keyword evidence="11" id="KW-1278">Translocase</keyword>
<dbReference type="NCBIfam" id="TIGR01517">
    <property type="entry name" value="ATPase-IIB_Ca"/>
    <property type="match status" value="1"/>
</dbReference>
<keyword evidence="12 17" id="KW-1133">Transmembrane helix</keyword>
<dbReference type="InterPro" id="IPR018303">
    <property type="entry name" value="ATPase_P-typ_P_site"/>
</dbReference>
<feature type="transmembrane region" description="Helical" evidence="17">
    <location>
        <begin position="538"/>
        <end position="569"/>
    </location>
</feature>
<keyword evidence="10" id="KW-0460">Magnesium</keyword>
<dbReference type="GO" id="GO:0005774">
    <property type="term" value="C:vacuolar membrane"/>
    <property type="evidence" value="ECO:0007669"/>
    <property type="project" value="UniProtKB-SubCell"/>
</dbReference>
<evidence type="ECO:0000256" key="14">
    <source>
        <dbReference type="ARBA" id="ARBA00023136"/>
    </source>
</evidence>
<evidence type="ECO:0000256" key="4">
    <source>
        <dbReference type="ARBA" id="ARBA00022568"/>
    </source>
</evidence>
<dbReference type="SFLD" id="SFLDG00002">
    <property type="entry name" value="C1.7:_P-type_atpase_like"/>
    <property type="match status" value="1"/>
</dbReference>
<dbReference type="GO" id="GO:0016887">
    <property type="term" value="F:ATP hydrolysis activity"/>
    <property type="evidence" value="ECO:0007669"/>
    <property type="project" value="InterPro"/>
</dbReference>
<proteinExistence type="inferred from homology"/>
<keyword evidence="21" id="KW-1185">Reference proteome</keyword>
<evidence type="ECO:0000256" key="18">
    <source>
        <dbReference type="SAM" id="MobiDB-lite"/>
    </source>
</evidence>
<dbReference type="InterPro" id="IPR036412">
    <property type="entry name" value="HAD-like_sf"/>
</dbReference>
<dbReference type="NCBIfam" id="TIGR01494">
    <property type="entry name" value="ATPase_P-type"/>
    <property type="match status" value="2"/>
</dbReference>
<dbReference type="SMART" id="SM00831">
    <property type="entry name" value="Cation_ATPase_N"/>
    <property type="match status" value="1"/>
</dbReference>
<dbReference type="OrthoDB" id="3352408at2759"/>
<keyword evidence="6" id="KW-0479">Metal-binding</keyword>
<dbReference type="STRING" id="105984.A0A427XGZ6"/>
<evidence type="ECO:0000259" key="19">
    <source>
        <dbReference type="SMART" id="SM00831"/>
    </source>
</evidence>
<evidence type="ECO:0000256" key="5">
    <source>
        <dbReference type="ARBA" id="ARBA00022692"/>
    </source>
</evidence>
<keyword evidence="7 17" id="KW-0547">Nucleotide-binding</keyword>
<dbReference type="PROSITE" id="PS00154">
    <property type="entry name" value="ATPASE_E1_E2"/>
    <property type="match status" value="1"/>
</dbReference>
<organism evidence="20 21">
    <name type="scientific">Apiotrichum porosum</name>
    <dbReference type="NCBI Taxonomy" id="105984"/>
    <lineage>
        <taxon>Eukaryota</taxon>
        <taxon>Fungi</taxon>
        <taxon>Dikarya</taxon>
        <taxon>Basidiomycota</taxon>
        <taxon>Agaricomycotina</taxon>
        <taxon>Tremellomycetes</taxon>
        <taxon>Trichosporonales</taxon>
        <taxon>Trichosporonaceae</taxon>
        <taxon>Apiotrichum</taxon>
    </lineage>
</organism>
<sequence>MAPSPPLIVTTDLDGPHPVADPAAASPVTPQRHRRQDSELSDPTHLSPAAAHGVSLAGHSPSPSVSTALTPPSPTLSNASGGSVHFSDEATTPLSSPADNLAPIGEDGDLKTHKRDWSVGTWGSSVESEPSRDLSPMSAKPVNGDMHVDAEGNKVEAPPIEHIDPNKDNTDPTPFKEKPSRLAMLVDPKSLNDLEAIGGVTGLVDGLGTNPTKGLTTHDGAAPRSSAERPNGGGQWTANFDDRHRVYGRNDLPERKSKSLWLLMWMAFKDKVLILLSVAAVVSLALGLYQDLGTDGEEIACDITPENPDGLCVAPKVDWVEGVAIVVAILIVVLVGSINDWQKERQFKKLSDKRDDRTVKVIRDGNEQVINVREIVVGDIALLEPGEIVPVDGVFLRGHNVRCDESGATGESDAIKKVTYDECIAERDNLQPGQRQKLDCFMISGAKVLEGVGEYVVISVGTNSFNGRIMMAMRGETEETPLQIKLNALAELIAKAGAGSGLILFIALMIRYFVTLGTNPDSMGSHGNPATPNDKAQAFIQILIISVTIVVVAVPEGLPLAVTLALAFATKRMTAQNLLVRVLGSCETMGHATVVCTDKTGTLTQNVMSVVAGSLGVHGKFVRDIKDNQERSIGDTDGAARDDFSFDMDEMNAVASPELQTLFNDAICINSTAFEDKDDAGNLEFVGSKTETALLRFARELNWANWKTTREGADIVQMIPFSSELKAMGVVVKNADGTYRLYIKGASEVLTKKCSSYVDVQRQPTSGVHTQAFDDLAMKNIEKTIIFYADQTLRTLALCYRDFPQWPPAGAPNCAIDDVPFELLSRDLSLIAIVGIEDPLRPGVRDAVNECQGAGVAVKMCTGDNVLTARSIAKQCGIFTAGGIVMEGPVFRKLSDADRLEIVPRLQILARSSPEDKKLLVKTLKSMGEVVGVTGDGTNDGPALKLANVGFAMGIAGTEVAKEASDIILMDDSFSNIVLAIMWGRCVNDSVKKFIQFQISVNITAVVITFISAVASASESSVLTAVQLLWVNLIMDTFAALALATDPASRASLKRKPDRKDSPLITVDMCKMIVVQAIYQIIVCLVLHFAGRHILNMPYGTAVEQAHSSAELRTLVFNCFVFCQIFNQLNCRRLDRHFNVLEGFFRNFWFIGIFIIMVAGQILIIEVGGAAFTVQRLGGRDWAISIVVGFLSLPLGVLVRLMPTQPVETFLVKMKIFPDPNQLPVTSDEESESDGFIYNPALEKIKDNLTTFASIRGGRVSGSSLVAGSRHAQLRKADIQLPSLLAMVPTLIAGGIGAGPNWVTQTNALGLRNPAAHDPSRSTTDLYAGRVQLHPDTDPSDPLYAKFGLTPPGRDEKS</sequence>
<evidence type="ECO:0000256" key="15">
    <source>
        <dbReference type="ARBA" id="ARBA00038148"/>
    </source>
</evidence>
<comment type="similarity">
    <text evidence="15 17">Belongs to the cation transport ATPase (P-type) (TC 3.A.3) family.</text>
</comment>
<comment type="caution">
    <text evidence="17">Lacks conserved residue(s) required for the propagation of feature annotation.</text>
</comment>
<dbReference type="Pfam" id="PF00122">
    <property type="entry name" value="E1-E2_ATPase"/>
    <property type="match status" value="1"/>
</dbReference>
<feature type="region of interest" description="Disordered" evidence="18">
    <location>
        <begin position="1"/>
        <end position="177"/>
    </location>
</feature>
<dbReference type="FunFam" id="2.70.150.10:FF:000028">
    <property type="entry name" value="Calcium-transporting ATPase"/>
    <property type="match status" value="1"/>
</dbReference>
<dbReference type="EC" id="7.2.2.10" evidence="17"/>
<dbReference type="GO" id="GO:0005524">
    <property type="term" value="F:ATP binding"/>
    <property type="evidence" value="ECO:0007669"/>
    <property type="project" value="UniProtKB-KW"/>
</dbReference>
<dbReference type="InterPro" id="IPR023299">
    <property type="entry name" value="ATPase_P-typ_cyto_dom_N"/>
</dbReference>
<keyword evidence="8 17" id="KW-0106">Calcium</keyword>
<evidence type="ECO:0000256" key="3">
    <source>
        <dbReference type="ARBA" id="ARBA00022554"/>
    </source>
</evidence>
<dbReference type="RefSeq" id="XP_028473249.1">
    <property type="nucleotide sequence ID" value="XM_028618293.1"/>
</dbReference>
<feature type="transmembrane region" description="Helical" evidence="17">
    <location>
        <begin position="319"/>
        <end position="339"/>
    </location>
</feature>
<feature type="domain" description="Cation-transporting P-type ATPase N-terminal" evidence="19">
    <location>
        <begin position="196"/>
        <end position="288"/>
    </location>
</feature>
<evidence type="ECO:0000256" key="1">
    <source>
        <dbReference type="ARBA" id="ARBA00004128"/>
    </source>
</evidence>
<dbReference type="Pfam" id="PF00689">
    <property type="entry name" value="Cation_ATPase_C"/>
    <property type="match status" value="1"/>
</dbReference>
<feature type="compositionally biased region" description="Polar residues" evidence="18">
    <location>
        <begin position="61"/>
        <end position="81"/>
    </location>
</feature>
<dbReference type="SUPFAM" id="SSF56784">
    <property type="entry name" value="HAD-like"/>
    <property type="match status" value="1"/>
</dbReference>
<feature type="compositionally biased region" description="Basic and acidic residues" evidence="18">
    <location>
        <begin position="146"/>
        <end position="177"/>
    </location>
</feature>
<dbReference type="SUPFAM" id="SSF81665">
    <property type="entry name" value="Calcium ATPase, transmembrane domain M"/>
    <property type="match status" value="1"/>
</dbReference>
<dbReference type="InterPro" id="IPR006408">
    <property type="entry name" value="P-type_ATPase_IIB"/>
</dbReference>
<evidence type="ECO:0000256" key="2">
    <source>
        <dbReference type="ARBA" id="ARBA00022448"/>
    </source>
</evidence>
<dbReference type="FunFam" id="1.20.1110.10:FF:000002">
    <property type="entry name" value="Calcium-transporting ATPase"/>
    <property type="match status" value="1"/>
</dbReference>
<feature type="transmembrane region" description="Helical" evidence="17">
    <location>
        <begin position="1069"/>
        <end position="1090"/>
    </location>
</feature>
<evidence type="ECO:0000313" key="21">
    <source>
        <dbReference type="Proteomes" id="UP000279236"/>
    </source>
</evidence>
<feature type="region of interest" description="Disordered" evidence="18">
    <location>
        <begin position="1334"/>
        <end position="1358"/>
    </location>
</feature>
<feature type="transmembrane region" description="Helical" evidence="17">
    <location>
        <begin position="1182"/>
        <end position="1201"/>
    </location>
</feature>
<comment type="catalytic activity">
    <reaction evidence="16 17">
        <text>Ca(2+)(in) + ATP + H2O = Ca(2+)(out) + ADP + phosphate + H(+)</text>
        <dbReference type="Rhea" id="RHEA:18105"/>
        <dbReference type="ChEBI" id="CHEBI:15377"/>
        <dbReference type="ChEBI" id="CHEBI:15378"/>
        <dbReference type="ChEBI" id="CHEBI:29108"/>
        <dbReference type="ChEBI" id="CHEBI:30616"/>
        <dbReference type="ChEBI" id="CHEBI:43474"/>
        <dbReference type="ChEBI" id="CHEBI:456216"/>
        <dbReference type="EC" id="7.2.2.10"/>
    </reaction>
</comment>
<evidence type="ECO:0000256" key="13">
    <source>
        <dbReference type="ARBA" id="ARBA00023065"/>
    </source>
</evidence>
<dbReference type="PANTHER" id="PTHR24093">
    <property type="entry name" value="CATION TRANSPORTING ATPASE"/>
    <property type="match status" value="1"/>
</dbReference>
<dbReference type="GO" id="GO:0005886">
    <property type="term" value="C:plasma membrane"/>
    <property type="evidence" value="ECO:0007669"/>
    <property type="project" value="TreeGrafter"/>
</dbReference>
<dbReference type="CDD" id="cd02081">
    <property type="entry name" value="P-type_ATPase_Ca_PMCA-like"/>
    <property type="match status" value="1"/>
</dbReference>
<dbReference type="Gene3D" id="2.70.150.10">
    <property type="entry name" value="Calcium-transporting ATPase, cytoplasmic transduction domain A"/>
    <property type="match status" value="1"/>
</dbReference>
<accession>A0A427XGZ6</accession>
<dbReference type="SFLD" id="SFLDF00027">
    <property type="entry name" value="p-type_atpase"/>
    <property type="match status" value="1"/>
</dbReference>
<evidence type="ECO:0000256" key="9">
    <source>
        <dbReference type="ARBA" id="ARBA00022840"/>
    </source>
</evidence>
<dbReference type="SUPFAM" id="SSF81653">
    <property type="entry name" value="Calcium ATPase, transduction domain A"/>
    <property type="match status" value="1"/>
</dbReference>
<feature type="region of interest" description="Disordered" evidence="18">
    <location>
        <begin position="208"/>
        <end position="237"/>
    </location>
</feature>
<dbReference type="GO" id="GO:0006874">
    <property type="term" value="P:intracellular calcium ion homeostasis"/>
    <property type="evidence" value="ECO:0007669"/>
    <property type="project" value="TreeGrafter"/>
</dbReference>
<dbReference type="PANTHER" id="PTHR24093:SF369">
    <property type="entry name" value="CALCIUM-TRANSPORTING ATPASE"/>
    <property type="match status" value="1"/>
</dbReference>